<evidence type="ECO:0000313" key="3">
    <source>
        <dbReference type="EMBL" id="MBD3585721.1"/>
    </source>
</evidence>
<dbReference type="InterPro" id="IPR050491">
    <property type="entry name" value="AmpC-like"/>
</dbReference>
<organism evidence="3 4">
    <name type="scientific">Salinimonas profundi</name>
    <dbReference type="NCBI Taxonomy" id="2729140"/>
    <lineage>
        <taxon>Bacteria</taxon>
        <taxon>Pseudomonadati</taxon>
        <taxon>Pseudomonadota</taxon>
        <taxon>Gammaproteobacteria</taxon>
        <taxon>Alteromonadales</taxon>
        <taxon>Alteromonadaceae</taxon>
        <taxon>Alteromonas/Salinimonas group</taxon>
        <taxon>Salinimonas</taxon>
    </lineage>
</organism>
<reference evidence="3 4" key="1">
    <citation type="submission" date="2020-04" db="EMBL/GenBank/DDBJ databases">
        <title>Salinimonas sp. HHU 13199.</title>
        <authorList>
            <person name="Cui X."/>
            <person name="Zhang D."/>
        </authorList>
    </citation>
    <scope>NUCLEOTIDE SEQUENCE [LARGE SCALE GENOMIC DNA]</scope>
    <source>
        <strain evidence="3 4">HHU 13199</strain>
    </source>
</reference>
<evidence type="ECO:0000313" key="4">
    <source>
        <dbReference type="Proteomes" id="UP000624419"/>
    </source>
</evidence>
<feature type="signal peptide" evidence="1">
    <location>
        <begin position="1"/>
        <end position="20"/>
    </location>
</feature>
<dbReference type="RefSeq" id="WP_191024036.1">
    <property type="nucleotide sequence ID" value="NZ_JABBXD010000003.1"/>
</dbReference>
<comment type="caution">
    <text evidence="3">The sequence shown here is derived from an EMBL/GenBank/DDBJ whole genome shotgun (WGS) entry which is preliminary data.</text>
</comment>
<keyword evidence="4" id="KW-1185">Reference proteome</keyword>
<name>A0ABR8LHI8_9ALTE</name>
<dbReference type="PANTHER" id="PTHR46825">
    <property type="entry name" value="D-ALANYL-D-ALANINE-CARBOXYPEPTIDASE/ENDOPEPTIDASE AMPH"/>
    <property type="match status" value="1"/>
</dbReference>
<dbReference type="InterPro" id="IPR012338">
    <property type="entry name" value="Beta-lactam/transpept-like"/>
</dbReference>
<accession>A0ABR8LHI8</accession>
<dbReference type="PANTHER" id="PTHR46825:SF7">
    <property type="entry name" value="D-ALANYL-D-ALANINE CARBOXYPEPTIDASE"/>
    <property type="match status" value="1"/>
</dbReference>
<dbReference type="Gene3D" id="3.40.710.10">
    <property type="entry name" value="DD-peptidase/beta-lactamase superfamily"/>
    <property type="match status" value="1"/>
</dbReference>
<keyword evidence="1" id="KW-0732">Signal</keyword>
<dbReference type="InterPro" id="IPR001466">
    <property type="entry name" value="Beta-lactam-related"/>
</dbReference>
<gene>
    <name evidence="3" type="ORF">HHX48_08250</name>
</gene>
<sequence>MKKPGSLLLYIFILIFSATAQGVENAKLDSYVEALAKHDKAMLSLAIVENGTLIYHKSTGVKDLETKQPANEATQYRIGSITKMFTSVMIFQLIEESKLSLDTTLDQFYPNIENADKITVSMLLSHRSGIPNFTDSPQYSQYMTQSHTEAEMINKIKKLDSEFLPGSKAKYSNSGYVLLGFILENVTNDSYASQLEKRISNKLGLKRTAYGGPINVQDNQANSYVRAGFDWSPASQTDMSIPHGAGAIISTPADVSMFLSGLFSGKLISAPSLSKMKEINQGFGRGLFQYRFNDRTAYGHDGGIDGFSSQAAYFEADKVAISLTSNAMNYSINEIGIAILSIYFDLPYDIPDFNDKPVSLPQEKLVNYEGVYSSPQIPLKISLKVNDGRLMAQASGQGAFPLTPYSDSKFHFDAAGIVLIFKTNDGEVDHSVFELNQAGGKYIFSRE</sequence>
<dbReference type="SUPFAM" id="SSF56601">
    <property type="entry name" value="beta-lactamase/transpeptidase-like"/>
    <property type="match status" value="1"/>
</dbReference>
<dbReference type="Pfam" id="PF00144">
    <property type="entry name" value="Beta-lactamase"/>
    <property type="match status" value="1"/>
</dbReference>
<protein>
    <submittedName>
        <fullName evidence="3">Beta-lactamase family protein</fullName>
    </submittedName>
</protein>
<dbReference type="Proteomes" id="UP000624419">
    <property type="component" value="Unassembled WGS sequence"/>
</dbReference>
<proteinExistence type="predicted"/>
<evidence type="ECO:0000259" key="2">
    <source>
        <dbReference type="Pfam" id="PF00144"/>
    </source>
</evidence>
<evidence type="ECO:0000256" key="1">
    <source>
        <dbReference type="SAM" id="SignalP"/>
    </source>
</evidence>
<feature type="chain" id="PRO_5045282394" evidence="1">
    <location>
        <begin position="21"/>
        <end position="447"/>
    </location>
</feature>
<dbReference type="EMBL" id="JABBXD010000003">
    <property type="protein sequence ID" value="MBD3585721.1"/>
    <property type="molecule type" value="Genomic_DNA"/>
</dbReference>
<feature type="domain" description="Beta-lactamase-related" evidence="2">
    <location>
        <begin position="32"/>
        <end position="329"/>
    </location>
</feature>